<dbReference type="SUPFAM" id="SSF100950">
    <property type="entry name" value="NagB/RpiA/CoA transferase-like"/>
    <property type="match status" value="1"/>
</dbReference>
<proteinExistence type="inferred from homology"/>
<dbReference type="EC" id="5.3.1.23" evidence="3"/>
<comment type="subcellular location">
    <subcellularLocation>
        <location evidence="3">Cytoplasm</location>
    </subcellularLocation>
    <subcellularLocation>
        <location evidence="3">Nucleus</location>
    </subcellularLocation>
</comment>
<dbReference type="HAMAP" id="MF_01678">
    <property type="entry name" value="Salvage_MtnA"/>
    <property type="match status" value="1"/>
</dbReference>
<dbReference type="GO" id="GO:0005634">
    <property type="term" value="C:nucleus"/>
    <property type="evidence" value="ECO:0007669"/>
    <property type="project" value="UniProtKB-SubCell"/>
</dbReference>
<feature type="active site" description="Proton donor" evidence="3">
    <location>
        <position position="261"/>
    </location>
</feature>
<dbReference type="InterPro" id="IPR042529">
    <property type="entry name" value="IF_2B-like_C"/>
</dbReference>
<keyword evidence="4" id="KW-0396">Initiation factor</keyword>
<dbReference type="AlphaFoldDB" id="A0A5C3QII8"/>
<dbReference type="GO" id="GO:0003743">
    <property type="term" value="F:translation initiation factor activity"/>
    <property type="evidence" value="ECO:0007669"/>
    <property type="project" value="UniProtKB-KW"/>
</dbReference>
<keyword evidence="3" id="KW-0028">Amino-acid biosynthesis</keyword>
<dbReference type="PANTHER" id="PTHR43475:SF1">
    <property type="entry name" value="METHYLTHIORIBOSE-1-PHOSPHATE ISOMERASE"/>
    <property type="match status" value="1"/>
</dbReference>
<gene>
    <name evidence="3" type="primary">MRI1</name>
    <name evidence="4" type="ORF">BDV98DRAFT_567156</name>
</gene>
<dbReference type="GO" id="GO:0005737">
    <property type="term" value="C:cytoplasm"/>
    <property type="evidence" value="ECO:0007669"/>
    <property type="project" value="UniProtKB-SubCell"/>
</dbReference>
<evidence type="ECO:0000313" key="4">
    <source>
        <dbReference type="EMBL" id="TFL01562.1"/>
    </source>
</evidence>
<evidence type="ECO:0000256" key="2">
    <source>
        <dbReference type="ARBA" id="ARBA00023235"/>
    </source>
</evidence>
<dbReference type="InterPro" id="IPR005251">
    <property type="entry name" value="IF-M1Pi"/>
</dbReference>
<dbReference type="FunFam" id="3.40.50.10470:FF:000006">
    <property type="entry name" value="Methylthioribose-1-phosphate isomerase"/>
    <property type="match status" value="1"/>
</dbReference>
<dbReference type="InterPro" id="IPR027363">
    <property type="entry name" value="M1Pi_N"/>
</dbReference>
<sequence length="387" mass="41621">MVQALESIRTSGGNLEIVNQLLLPHRIEYLEINSVEDAFDAIKSMKIRGAPAIASLAALSFAQYLTKALEQSPRPAYLTSTTEDLKAHVVPILSYLYESRPTAVNLGNAIKRLNKTLKEAVEKAGGDVTQVAQALIKEAKSVADEDVGRNKDMSKHGGEWLVERVKSKGESGEGLNVLTVCNTGSLATSGYGTALGFITYLHETKQLGKAYYTQTAPYHQGSRLTALELKSLEIPSVMVCDTMVGSLFQHHRIHAVVVGADRIARNGDTANKIGTYNAAVLAARHKIAFIVVAPVATVDLDIADGTGIPIEHRPPLEACLVRGALYPFTEGREAEIAQIMITPPDLKGVYNPSFDVTPAELITAIVTEKGVATRRAGETSFDLSSVV</sequence>
<dbReference type="UniPathway" id="UPA00904">
    <property type="reaction ID" value="UER00874"/>
</dbReference>
<dbReference type="GO" id="GO:0046523">
    <property type="term" value="F:S-methyl-5-thioribose-1-phosphate isomerase activity"/>
    <property type="evidence" value="ECO:0007669"/>
    <property type="project" value="UniProtKB-UniRule"/>
</dbReference>
<dbReference type="NCBIfam" id="TIGR00524">
    <property type="entry name" value="eIF-2B_rel"/>
    <property type="match status" value="1"/>
</dbReference>
<dbReference type="GO" id="GO:0019509">
    <property type="term" value="P:L-methionine salvage from methylthioadenosine"/>
    <property type="evidence" value="ECO:0007669"/>
    <property type="project" value="UniProtKB-UniRule"/>
</dbReference>
<dbReference type="STRING" id="1884261.A0A5C3QII8"/>
<dbReference type="Gene3D" id="3.40.50.10470">
    <property type="entry name" value="Translation initiation factor eif-2b, domain 2"/>
    <property type="match status" value="1"/>
</dbReference>
<comment type="function">
    <text evidence="3">Catalyzes the interconversion of methylthioribose-1-phosphate (MTR-1-P) into methylthioribulose-1-phosphate (MTRu-1-P).</text>
</comment>
<dbReference type="Proteomes" id="UP000305067">
    <property type="component" value="Unassembled WGS sequence"/>
</dbReference>
<organism evidence="4 5">
    <name type="scientific">Pterulicium gracile</name>
    <dbReference type="NCBI Taxonomy" id="1884261"/>
    <lineage>
        <taxon>Eukaryota</taxon>
        <taxon>Fungi</taxon>
        <taxon>Dikarya</taxon>
        <taxon>Basidiomycota</taxon>
        <taxon>Agaricomycotina</taxon>
        <taxon>Agaricomycetes</taxon>
        <taxon>Agaricomycetidae</taxon>
        <taxon>Agaricales</taxon>
        <taxon>Pleurotineae</taxon>
        <taxon>Pterulaceae</taxon>
        <taxon>Pterulicium</taxon>
    </lineage>
</organism>
<feature type="site" description="Transition state stabilizer" evidence="3">
    <location>
        <position position="181"/>
    </location>
</feature>
<dbReference type="NCBIfam" id="TIGR00512">
    <property type="entry name" value="salvage_mtnA"/>
    <property type="match status" value="1"/>
</dbReference>
<reference evidence="4 5" key="1">
    <citation type="journal article" date="2019" name="Nat. Ecol. Evol.">
        <title>Megaphylogeny resolves global patterns of mushroom evolution.</title>
        <authorList>
            <person name="Varga T."/>
            <person name="Krizsan K."/>
            <person name="Foldi C."/>
            <person name="Dima B."/>
            <person name="Sanchez-Garcia M."/>
            <person name="Sanchez-Ramirez S."/>
            <person name="Szollosi G.J."/>
            <person name="Szarkandi J.G."/>
            <person name="Papp V."/>
            <person name="Albert L."/>
            <person name="Andreopoulos W."/>
            <person name="Angelini C."/>
            <person name="Antonin V."/>
            <person name="Barry K.W."/>
            <person name="Bougher N.L."/>
            <person name="Buchanan P."/>
            <person name="Buyck B."/>
            <person name="Bense V."/>
            <person name="Catcheside P."/>
            <person name="Chovatia M."/>
            <person name="Cooper J."/>
            <person name="Damon W."/>
            <person name="Desjardin D."/>
            <person name="Finy P."/>
            <person name="Geml J."/>
            <person name="Haridas S."/>
            <person name="Hughes K."/>
            <person name="Justo A."/>
            <person name="Karasinski D."/>
            <person name="Kautmanova I."/>
            <person name="Kiss B."/>
            <person name="Kocsube S."/>
            <person name="Kotiranta H."/>
            <person name="LaButti K.M."/>
            <person name="Lechner B.E."/>
            <person name="Liimatainen K."/>
            <person name="Lipzen A."/>
            <person name="Lukacs Z."/>
            <person name="Mihaltcheva S."/>
            <person name="Morgado L.N."/>
            <person name="Niskanen T."/>
            <person name="Noordeloos M.E."/>
            <person name="Ohm R.A."/>
            <person name="Ortiz-Santana B."/>
            <person name="Ovrebo C."/>
            <person name="Racz N."/>
            <person name="Riley R."/>
            <person name="Savchenko A."/>
            <person name="Shiryaev A."/>
            <person name="Soop K."/>
            <person name="Spirin V."/>
            <person name="Szebenyi C."/>
            <person name="Tomsovsky M."/>
            <person name="Tulloss R.E."/>
            <person name="Uehling J."/>
            <person name="Grigoriev I.V."/>
            <person name="Vagvolgyi C."/>
            <person name="Papp T."/>
            <person name="Martin F.M."/>
            <person name="Miettinen O."/>
            <person name="Hibbett D.S."/>
            <person name="Nagy L.G."/>
        </authorList>
    </citation>
    <scope>NUCLEOTIDE SEQUENCE [LARGE SCALE GENOMIC DNA]</scope>
    <source>
        <strain evidence="4 5">CBS 309.79</strain>
    </source>
</reference>
<comment type="catalytic activity">
    <reaction evidence="3">
        <text>5-(methylsulfanyl)-alpha-D-ribose 1-phosphate = 5-(methylsulfanyl)-D-ribulose 1-phosphate</text>
        <dbReference type="Rhea" id="RHEA:19989"/>
        <dbReference type="ChEBI" id="CHEBI:58533"/>
        <dbReference type="ChEBI" id="CHEBI:58548"/>
        <dbReference type="EC" id="5.3.1.23"/>
    </reaction>
</comment>
<protein>
    <recommendedName>
        <fullName evidence="3">Methylthioribose-1-phosphate isomerase</fullName>
        <shortName evidence="3">M1Pi</shortName>
        <shortName evidence="3">MTR-1-P isomerase</shortName>
        <ecNumber evidence="3">5.3.1.23</ecNumber>
    </recommendedName>
    <alternativeName>
        <fullName evidence="3">S-methyl-5-thioribose-1-phosphate isomerase</fullName>
    </alternativeName>
    <alternativeName>
        <fullName evidence="3">Translation initiation factor eIF-2B subunit alpha/beta/delta-like protein</fullName>
    </alternativeName>
</protein>
<accession>A0A5C3QII8</accession>
<dbReference type="OrthoDB" id="2461at2759"/>
<name>A0A5C3QII8_9AGAR</name>
<dbReference type="EMBL" id="ML178824">
    <property type="protein sequence ID" value="TFL01562.1"/>
    <property type="molecule type" value="Genomic_DNA"/>
</dbReference>
<keyword evidence="3" id="KW-0539">Nucleus</keyword>
<dbReference type="InterPro" id="IPR000649">
    <property type="entry name" value="IF-2B-related"/>
</dbReference>
<evidence type="ECO:0000256" key="3">
    <source>
        <dbReference type="HAMAP-Rule" id="MF_03119"/>
    </source>
</evidence>
<keyword evidence="3" id="KW-0963">Cytoplasm</keyword>
<dbReference type="Pfam" id="PF01008">
    <property type="entry name" value="IF-2B"/>
    <property type="match status" value="1"/>
</dbReference>
<dbReference type="FunFam" id="1.20.120.420:FF:000003">
    <property type="entry name" value="Methylthioribose-1-phosphate isomerase"/>
    <property type="match status" value="1"/>
</dbReference>
<dbReference type="Gene3D" id="1.20.120.420">
    <property type="entry name" value="translation initiation factor eif-2b, domain 1"/>
    <property type="match status" value="1"/>
</dbReference>
<evidence type="ECO:0000256" key="1">
    <source>
        <dbReference type="ARBA" id="ARBA00023167"/>
    </source>
</evidence>
<comment type="pathway">
    <text evidence="3">Amino-acid biosynthesis; L-methionine biosynthesis via salvage pathway; L-methionine from S-methyl-5-thio-alpha-D-ribose 1-phosphate: step 1/6.</text>
</comment>
<keyword evidence="1 3" id="KW-0486">Methionine biosynthesis</keyword>
<dbReference type="InterPro" id="IPR037171">
    <property type="entry name" value="NagB/RpiA_transferase-like"/>
</dbReference>
<evidence type="ECO:0000313" key="5">
    <source>
        <dbReference type="Proteomes" id="UP000305067"/>
    </source>
</evidence>
<dbReference type="NCBIfam" id="NF004326">
    <property type="entry name" value="PRK05720.1"/>
    <property type="match status" value="1"/>
</dbReference>
<comment type="similarity">
    <text evidence="3">Belongs to the eIF-2B alpha/beta/delta subunits family. MtnA subfamily.</text>
</comment>
<keyword evidence="5" id="KW-1185">Reference proteome</keyword>
<dbReference type="PANTHER" id="PTHR43475">
    <property type="entry name" value="METHYLTHIORIBOSE-1-PHOSPHATE ISOMERASE"/>
    <property type="match status" value="1"/>
</dbReference>
<keyword evidence="2 3" id="KW-0413">Isomerase</keyword>
<dbReference type="InterPro" id="IPR011559">
    <property type="entry name" value="Initiation_fac_2B_a/b/d"/>
</dbReference>
<keyword evidence="4" id="KW-0648">Protein biosynthesis</keyword>